<dbReference type="SUPFAM" id="SSF51445">
    <property type="entry name" value="(Trans)glycosidases"/>
    <property type="match status" value="1"/>
</dbReference>
<dbReference type="Proteomes" id="UP000306552">
    <property type="component" value="Unassembled WGS sequence"/>
</dbReference>
<keyword evidence="5" id="KW-1185">Reference proteome</keyword>
<keyword evidence="2" id="KW-0326">Glycosidase</keyword>
<keyword evidence="4" id="KW-0456">Lyase</keyword>
<dbReference type="InterPro" id="IPR017853">
    <property type="entry name" value="GH"/>
</dbReference>
<dbReference type="InterPro" id="IPR013783">
    <property type="entry name" value="Ig-like_fold"/>
</dbReference>
<dbReference type="CDD" id="cd11340">
    <property type="entry name" value="AmyAc_bac_CMD_like_3"/>
    <property type="match status" value="1"/>
</dbReference>
<dbReference type="Gene3D" id="3.20.20.80">
    <property type="entry name" value="Glycosidases"/>
    <property type="match status" value="1"/>
</dbReference>
<dbReference type="InterPro" id="IPR019492">
    <property type="entry name" value="Cyclo-malto-dextrinase_C"/>
</dbReference>
<dbReference type="SMART" id="SM00642">
    <property type="entry name" value="Aamy"/>
    <property type="match status" value="1"/>
</dbReference>
<evidence type="ECO:0000313" key="4">
    <source>
        <dbReference type="EMBL" id="TKS55932.1"/>
    </source>
</evidence>
<dbReference type="EMBL" id="SWMU01000003">
    <property type="protein sequence ID" value="TKS55932.1"/>
    <property type="molecule type" value="Genomic_DNA"/>
</dbReference>
<evidence type="ECO:0000259" key="3">
    <source>
        <dbReference type="SMART" id="SM00642"/>
    </source>
</evidence>
<dbReference type="InterPro" id="IPR013780">
    <property type="entry name" value="Glyco_hydro_b"/>
</dbReference>
<dbReference type="PANTHER" id="PTHR10357">
    <property type="entry name" value="ALPHA-AMYLASE FAMILY MEMBER"/>
    <property type="match status" value="1"/>
</dbReference>
<dbReference type="Pfam" id="PF10438">
    <property type="entry name" value="Cyc-maltodext_C"/>
    <property type="match status" value="1"/>
</dbReference>
<feature type="domain" description="Glycosyl hydrolase family 13 catalytic" evidence="3">
    <location>
        <begin position="127"/>
        <end position="532"/>
    </location>
</feature>
<organism evidence="4 5">
    <name type="scientific">Mesohalobacter halotolerans</name>
    <dbReference type="NCBI Taxonomy" id="1883405"/>
    <lineage>
        <taxon>Bacteria</taxon>
        <taxon>Pseudomonadati</taxon>
        <taxon>Bacteroidota</taxon>
        <taxon>Flavobacteriia</taxon>
        <taxon>Flavobacteriales</taxon>
        <taxon>Flavobacteriaceae</taxon>
        <taxon>Mesohalobacter</taxon>
    </lineage>
</organism>
<reference evidence="4 5" key="1">
    <citation type="submission" date="2019-04" db="EMBL/GenBank/DDBJ databases">
        <title>Psychroflexus halotolerans sp. nov., isolated from a marine solar saltern.</title>
        <authorList>
            <person name="Feng X."/>
        </authorList>
    </citation>
    <scope>NUCLEOTIDE SEQUENCE [LARGE SCALE GENOMIC DNA]</scope>
    <source>
        <strain evidence="4 5">WDS2C27</strain>
    </source>
</reference>
<dbReference type="GO" id="GO:0016829">
    <property type="term" value="F:lyase activity"/>
    <property type="evidence" value="ECO:0007669"/>
    <property type="project" value="UniProtKB-KW"/>
</dbReference>
<protein>
    <submittedName>
        <fullName evidence="4">Alpha-amlyase</fullName>
    </submittedName>
</protein>
<keyword evidence="1" id="KW-0378">Hydrolase</keyword>
<dbReference type="OrthoDB" id="9805159at2"/>
<comment type="caution">
    <text evidence="4">The sequence shown here is derived from an EMBL/GenBank/DDBJ whole genome shotgun (WGS) entry which is preliminary data.</text>
</comment>
<accession>A0A4U5TPX1</accession>
<evidence type="ECO:0000313" key="5">
    <source>
        <dbReference type="Proteomes" id="UP000306552"/>
    </source>
</evidence>
<dbReference type="Pfam" id="PF09087">
    <property type="entry name" value="Cyc-maltodext_N"/>
    <property type="match status" value="1"/>
</dbReference>
<dbReference type="Gene3D" id="2.60.40.10">
    <property type="entry name" value="Immunoglobulins"/>
    <property type="match status" value="1"/>
</dbReference>
<gene>
    <name evidence="4" type="ORF">FCN74_07830</name>
</gene>
<dbReference type="SUPFAM" id="SSF51011">
    <property type="entry name" value="Glycosyl hydrolase domain"/>
    <property type="match status" value="1"/>
</dbReference>
<evidence type="ECO:0000256" key="2">
    <source>
        <dbReference type="ARBA" id="ARBA00023295"/>
    </source>
</evidence>
<dbReference type="SUPFAM" id="SSF81296">
    <property type="entry name" value="E set domains"/>
    <property type="match status" value="1"/>
</dbReference>
<evidence type="ECO:0000256" key="1">
    <source>
        <dbReference type="ARBA" id="ARBA00022801"/>
    </source>
</evidence>
<dbReference type="AlphaFoldDB" id="A0A4U5TPX1"/>
<dbReference type="InterPro" id="IPR014756">
    <property type="entry name" value="Ig_E-set"/>
</dbReference>
<proteinExistence type="predicted"/>
<name>A0A4U5TPX1_9FLAO</name>
<sequence length="620" mass="71835">MKKLIYVFLVFYLVNYSMSGQIERIEPPHWWIGFEQQNLQLLVHGNNISKAEVELKYPGVSIQDIRQADSPNYLFLDLKIDTSAKPGELKFKFQLGKDKFSYKYELKSRKLSAKEYKGFDSSDVIYLITPDRFANANPENDIIDNLKETNPDRNDDYARHGGDIQGIIEHLDYIEQMGFTAIWSSPLLINDMPKASYHGYAITDYYQVDPRFGTLKDYKTLSQKAKDRGIKLIMDMVANHCGSEHWWMQDLPFEDWVNAQEAFENDKKLPTSNHRRTTNQDLYASEYDSSKMTEGWFVPTMPDLNQQNPFMAKYLIQNSIWWIETLQLGGIRQDTYPYPDKDFMSDWAKAIMREYPNFNIVGEEWSTNPLIAGYWQSGQNTVDGYKSHLKSSMDFPMQQTIVEALNEDESWGTGLVKIYEGLANDFYYPRPTDMMLFPDNHDMDRIFTQLHEDITKTEMALALILTMPRTPQIYYGTEILMDNSAKPGDHGLIRTDFPGGWAGDKVNVFQNKGLSDQQQDFKLFLKTLLNFRKTSNAIHHGQTKHFAPFENTYALYRQAGDEAVLLLISKNENPIEIDLDRFEELNLEAQKWAELFTSNSVELSGKLTVKPGVNLFSDKF</sequence>
<dbReference type="Pfam" id="PF00128">
    <property type="entry name" value="Alpha-amylase"/>
    <property type="match status" value="1"/>
</dbReference>
<dbReference type="PANTHER" id="PTHR10357:SF210">
    <property type="entry name" value="MALTODEXTRIN GLUCOSIDASE"/>
    <property type="match status" value="1"/>
</dbReference>
<dbReference type="GO" id="GO:0005975">
    <property type="term" value="P:carbohydrate metabolic process"/>
    <property type="evidence" value="ECO:0007669"/>
    <property type="project" value="InterPro"/>
</dbReference>
<dbReference type="InterPro" id="IPR015171">
    <property type="entry name" value="Cyc-maltodext_N"/>
</dbReference>
<dbReference type="InterPro" id="IPR006047">
    <property type="entry name" value="GH13_cat_dom"/>
</dbReference>
<dbReference type="GO" id="GO:0016798">
    <property type="term" value="F:hydrolase activity, acting on glycosyl bonds"/>
    <property type="evidence" value="ECO:0007669"/>
    <property type="project" value="UniProtKB-KW"/>
</dbReference>
<dbReference type="Gene3D" id="2.60.40.1180">
    <property type="entry name" value="Golgi alpha-mannosidase II"/>
    <property type="match status" value="1"/>
</dbReference>